<protein>
    <submittedName>
        <fullName evidence="3">Riboflavin-binding protein RibY</fullName>
    </submittedName>
</protein>
<evidence type="ECO:0000256" key="1">
    <source>
        <dbReference type="SAM" id="SignalP"/>
    </source>
</evidence>
<dbReference type="Proteomes" id="UP000326912">
    <property type="component" value="Unassembled WGS sequence"/>
</dbReference>
<dbReference type="InterPro" id="IPR015168">
    <property type="entry name" value="SsuA/THI5"/>
</dbReference>
<dbReference type="EMBL" id="BKZW01000001">
    <property type="protein sequence ID" value="GER85921.1"/>
    <property type="molecule type" value="Genomic_DNA"/>
</dbReference>
<feature type="domain" description="GLUE N-terminal" evidence="2">
    <location>
        <begin position="273"/>
        <end position="339"/>
    </location>
</feature>
<dbReference type="InterPro" id="IPR027939">
    <property type="entry name" value="NMT1/THI5"/>
</dbReference>
<dbReference type="Gene3D" id="3.40.190.10">
    <property type="entry name" value="Periplasmic binding protein-like II"/>
    <property type="match status" value="2"/>
</dbReference>
<feature type="chain" id="PRO_5023824892" evidence="1">
    <location>
        <begin position="31"/>
        <end position="339"/>
    </location>
</feature>
<proteinExistence type="predicted"/>
<gene>
    <name evidence="3" type="primary">ribY</name>
    <name evidence="3" type="ORF">KDW_00830</name>
</gene>
<dbReference type="GO" id="GO:0043130">
    <property type="term" value="F:ubiquitin binding"/>
    <property type="evidence" value="ECO:0007669"/>
    <property type="project" value="InterPro"/>
</dbReference>
<keyword evidence="4" id="KW-1185">Reference proteome</keyword>
<feature type="signal peptide" evidence="1">
    <location>
        <begin position="1"/>
        <end position="30"/>
    </location>
</feature>
<dbReference type="SUPFAM" id="SSF53850">
    <property type="entry name" value="Periplasmic binding protein-like II"/>
    <property type="match status" value="1"/>
</dbReference>
<organism evidence="3 4">
    <name type="scientific">Dictyobacter vulcani</name>
    <dbReference type="NCBI Taxonomy" id="2607529"/>
    <lineage>
        <taxon>Bacteria</taxon>
        <taxon>Bacillati</taxon>
        <taxon>Chloroflexota</taxon>
        <taxon>Ktedonobacteria</taxon>
        <taxon>Ktedonobacterales</taxon>
        <taxon>Dictyobacteraceae</taxon>
        <taxon>Dictyobacter</taxon>
    </lineage>
</organism>
<evidence type="ECO:0000259" key="2">
    <source>
        <dbReference type="PROSITE" id="PS51495"/>
    </source>
</evidence>
<name>A0A5J4KID8_9CHLR</name>
<dbReference type="RefSeq" id="WP_151754136.1">
    <property type="nucleotide sequence ID" value="NZ_BKZW01000001.1"/>
</dbReference>
<dbReference type="PROSITE" id="PS51257">
    <property type="entry name" value="PROKAR_LIPOPROTEIN"/>
    <property type="match status" value="1"/>
</dbReference>
<dbReference type="GO" id="GO:0009228">
    <property type="term" value="P:thiamine biosynthetic process"/>
    <property type="evidence" value="ECO:0007669"/>
    <property type="project" value="InterPro"/>
</dbReference>
<evidence type="ECO:0000313" key="4">
    <source>
        <dbReference type="Proteomes" id="UP000326912"/>
    </source>
</evidence>
<reference evidence="3 4" key="1">
    <citation type="submission" date="2019-10" db="EMBL/GenBank/DDBJ databases">
        <title>Dictyobacter vulcani sp. nov., within the class Ktedonobacteria, isolated from soil of volcanic Mt. Zao.</title>
        <authorList>
            <person name="Zheng Y."/>
            <person name="Wang C.M."/>
            <person name="Sakai Y."/>
            <person name="Abe K."/>
            <person name="Yokota A."/>
            <person name="Yabe S."/>
        </authorList>
    </citation>
    <scope>NUCLEOTIDE SEQUENCE [LARGE SCALE GENOMIC DNA]</scope>
    <source>
        <strain evidence="3 4">W12</strain>
    </source>
</reference>
<sequence length="339" mass="36097">MSVNRRIAVTLKFVSLALLSGIFLVACGQANTPSDTTNAGGGSNNALKSISIGLGYNPDIQFAPFYVAQSKGYYKDAGLNVTFNHGIVTDLIGTMAAGKNNFVFASGDELLVAHDKNKSLQAVDVSTIFQKYPVSIIVPKDSSIKTLADLKGHTIGEPGPFGATHTGLLALLQAGKLSLSDVKVQSIGFNQVAAMLSHKVDAVVGYSNNEPLQLERNGLNVRTFAVSDYLPLVSNGIITTQDTYKNQAQTVHAFVNATLKGLKDVIADPQKAVDISKSYVPGMNTDQALAVLKSTVPIYQGNGKPGYNDKAAWEATEKFLVAQKMIAPLDNLSQIYTNN</sequence>
<dbReference type="PANTHER" id="PTHR31528">
    <property type="entry name" value="4-AMINO-5-HYDROXYMETHYL-2-METHYLPYRIMIDINE PHOSPHATE SYNTHASE THI11-RELATED"/>
    <property type="match status" value="1"/>
</dbReference>
<keyword evidence="1" id="KW-0732">Signal</keyword>
<dbReference type="AlphaFoldDB" id="A0A5J4KID8"/>
<comment type="caution">
    <text evidence="3">The sequence shown here is derived from an EMBL/GenBank/DDBJ whole genome shotgun (WGS) entry which is preliminary data.</text>
</comment>
<dbReference type="Pfam" id="PF09084">
    <property type="entry name" value="NMT1"/>
    <property type="match status" value="1"/>
</dbReference>
<dbReference type="PROSITE" id="PS51495">
    <property type="entry name" value="GLUE"/>
    <property type="match status" value="1"/>
</dbReference>
<dbReference type="GO" id="GO:0032266">
    <property type="term" value="F:phosphatidylinositol-3-phosphate binding"/>
    <property type="evidence" value="ECO:0007669"/>
    <property type="project" value="InterPro"/>
</dbReference>
<accession>A0A5J4KID8</accession>
<evidence type="ECO:0000313" key="3">
    <source>
        <dbReference type="EMBL" id="GER85921.1"/>
    </source>
</evidence>
<dbReference type="PANTHER" id="PTHR31528:SF15">
    <property type="entry name" value="RIBOFLAVIN-BINDING PROTEIN RIBY"/>
    <property type="match status" value="1"/>
</dbReference>
<dbReference type="InterPro" id="IPR021648">
    <property type="entry name" value="GLUE_dom"/>
</dbReference>